<dbReference type="GO" id="GO:0007040">
    <property type="term" value="P:lysosome organization"/>
    <property type="evidence" value="ECO:0007669"/>
    <property type="project" value="InterPro"/>
</dbReference>
<keyword evidence="13" id="KW-1185">Reference proteome</keyword>
<reference evidence="12 13" key="1">
    <citation type="submission" date="2020-06" db="EMBL/GenBank/DDBJ databases">
        <authorList>
            <person name="Li R."/>
            <person name="Bekaert M."/>
        </authorList>
    </citation>
    <scope>NUCLEOTIDE SEQUENCE [LARGE SCALE GENOMIC DNA]</scope>
    <source>
        <strain evidence="13">wild</strain>
    </source>
</reference>
<evidence type="ECO:0000256" key="6">
    <source>
        <dbReference type="ARBA" id="ARBA00022753"/>
    </source>
</evidence>
<dbReference type="GO" id="GO:0031902">
    <property type="term" value="C:late endosome membrane"/>
    <property type="evidence" value="ECO:0007669"/>
    <property type="project" value="UniProtKB-SubCell"/>
</dbReference>
<protein>
    <recommendedName>
        <fullName evidence="4">Ragulator complex protein LAMTOR1</fullName>
    </recommendedName>
    <alternativeName>
        <fullName evidence="11">Late endosomal/lysosomal adaptor and MAPK and MTOR activator 1</fullName>
    </alternativeName>
</protein>
<evidence type="ECO:0000313" key="12">
    <source>
        <dbReference type="EMBL" id="CAC5425738.1"/>
    </source>
</evidence>
<dbReference type="GO" id="GO:0060090">
    <property type="term" value="F:molecular adaptor activity"/>
    <property type="evidence" value="ECO:0007669"/>
    <property type="project" value="TreeGrafter"/>
</dbReference>
<keyword evidence="5" id="KW-0519">Myristate</keyword>
<accession>A0A6J8EYK0</accession>
<evidence type="ECO:0000256" key="8">
    <source>
        <dbReference type="ARBA" id="ARBA00023139"/>
    </source>
</evidence>
<dbReference type="GO" id="GO:0045121">
    <property type="term" value="C:membrane raft"/>
    <property type="evidence" value="ECO:0007669"/>
    <property type="project" value="InterPro"/>
</dbReference>
<dbReference type="Proteomes" id="UP000507470">
    <property type="component" value="Unassembled WGS sequence"/>
</dbReference>
<evidence type="ECO:0000256" key="3">
    <source>
        <dbReference type="ARBA" id="ARBA00010861"/>
    </source>
</evidence>
<proteinExistence type="inferred from homology"/>
<dbReference type="AlphaFoldDB" id="A0A6J8EYK0"/>
<keyword evidence="10" id="KW-0449">Lipoprotein</keyword>
<dbReference type="GO" id="GO:0001919">
    <property type="term" value="P:regulation of receptor recycling"/>
    <property type="evidence" value="ECO:0007669"/>
    <property type="project" value="InterPro"/>
</dbReference>
<dbReference type="GO" id="GO:0071230">
    <property type="term" value="P:cellular response to amino acid stimulus"/>
    <property type="evidence" value="ECO:0007669"/>
    <property type="project" value="InterPro"/>
</dbReference>
<evidence type="ECO:0000313" key="13">
    <source>
        <dbReference type="Proteomes" id="UP000507470"/>
    </source>
</evidence>
<sequence length="199" mass="22124">MGCCFSSEDDKDTLTNEPDETTRLINPVQNHSPRSVFSCCWCCYGIKTEEPKPVFTEPPQPYNPPPIIQTQPSGPSSEPAIISHPKGDEQSALARILEKTARDVIDVTNESNLVEQTEYQERTRQYSNRVNMVVGGSSRLRQKPNLPNCVTAPQSVLASKPISLHDIQLITNATEKAARCIKEIKVQHKENLVVPFGVP</sequence>
<dbReference type="GO" id="GO:0032008">
    <property type="term" value="P:positive regulation of TOR signaling"/>
    <property type="evidence" value="ECO:0007669"/>
    <property type="project" value="InterPro"/>
</dbReference>
<dbReference type="GO" id="GO:0016197">
    <property type="term" value="P:endosomal transport"/>
    <property type="evidence" value="ECO:0007669"/>
    <property type="project" value="InterPro"/>
</dbReference>
<dbReference type="GO" id="GO:0071986">
    <property type="term" value="C:Ragulator complex"/>
    <property type="evidence" value="ECO:0007669"/>
    <property type="project" value="InterPro"/>
</dbReference>
<keyword evidence="7" id="KW-0472">Membrane</keyword>
<evidence type="ECO:0000256" key="9">
    <source>
        <dbReference type="ARBA" id="ARBA00023228"/>
    </source>
</evidence>
<gene>
    <name evidence="12" type="ORF">MCOR_57529</name>
</gene>
<dbReference type="SMART" id="SM01262">
    <property type="entry name" value="LAMTOR"/>
    <property type="match status" value="1"/>
</dbReference>
<dbReference type="OrthoDB" id="5562028at2759"/>
<dbReference type="GO" id="GO:0043410">
    <property type="term" value="P:positive regulation of MAPK cascade"/>
    <property type="evidence" value="ECO:0007669"/>
    <property type="project" value="InterPro"/>
</dbReference>
<evidence type="ECO:0000256" key="4">
    <source>
        <dbReference type="ARBA" id="ARBA00016099"/>
    </source>
</evidence>
<keyword evidence="9" id="KW-0458">Lysosome</keyword>
<organism evidence="12 13">
    <name type="scientific">Mytilus coruscus</name>
    <name type="common">Sea mussel</name>
    <dbReference type="NCBI Taxonomy" id="42192"/>
    <lineage>
        <taxon>Eukaryota</taxon>
        <taxon>Metazoa</taxon>
        <taxon>Spiralia</taxon>
        <taxon>Lophotrochozoa</taxon>
        <taxon>Mollusca</taxon>
        <taxon>Bivalvia</taxon>
        <taxon>Autobranchia</taxon>
        <taxon>Pteriomorphia</taxon>
        <taxon>Mytilida</taxon>
        <taxon>Mytiloidea</taxon>
        <taxon>Mytilidae</taxon>
        <taxon>Mytilinae</taxon>
        <taxon>Mytilus</taxon>
    </lineage>
</organism>
<keyword evidence="8" id="KW-0564">Palmitate</keyword>
<dbReference type="PANTHER" id="PTHR13401">
    <property type="entry name" value="RAGULATOR COMPLEX PROTEIN LAMTOR1"/>
    <property type="match status" value="1"/>
</dbReference>
<dbReference type="InterPro" id="IPR028209">
    <property type="entry name" value="LAMTOR1/MEH1"/>
</dbReference>
<evidence type="ECO:0000256" key="11">
    <source>
        <dbReference type="ARBA" id="ARBA00032695"/>
    </source>
</evidence>
<name>A0A6J8EYK0_MYTCO</name>
<evidence type="ECO:0000256" key="5">
    <source>
        <dbReference type="ARBA" id="ARBA00022707"/>
    </source>
</evidence>
<keyword evidence="6" id="KW-0967">Endosome</keyword>
<dbReference type="PANTHER" id="PTHR13401:SF2">
    <property type="entry name" value="RAGULATOR COMPLEX PROTEIN LAMTOR1"/>
    <property type="match status" value="1"/>
</dbReference>
<comment type="similarity">
    <text evidence="3">Belongs to the LAMTOR1 family.</text>
</comment>
<dbReference type="EMBL" id="CACVKT020010287">
    <property type="protein sequence ID" value="CAC5425738.1"/>
    <property type="molecule type" value="Genomic_DNA"/>
</dbReference>
<evidence type="ECO:0000256" key="7">
    <source>
        <dbReference type="ARBA" id="ARBA00023136"/>
    </source>
</evidence>
<dbReference type="GO" id="GO:0005085">
    <property type="term" value="F:guanyl-nucleotide exchange factor activity"/>
    <property type="evidence" value="ECO:0007669"/>
    <property type="project" value="TreeGrafter"/>
</dbReference>
<comment type="subcellular location">
    <subcellularLocation>
        <location evidence="2">Late endosome membrane</location>
        <topology evidence="2">Lipid-anchor</topology>
        <orientation evidence="2">Cytoplasmic side</orientation>
    </subcellularLocation>
    <subcellularLocation>
        <location evidence="1">Lysosome membrane</location>
        <topology evidence="1">Lipid-anchor</topology>
        <orientation evidence="1">Cytoplasmic side</orientation>
    </subcellularLocation>
</comment>
<evidence type="ECO:0000256" key="1">
    <source>
        <dbReference type="ARBA" id="ARBA00004122"/>
    </source>
</evidence>
<dbReference type="GO" id="GO:0005765">
    <property type="term" value="C:lysosomal membrane"/>
    <property type="evidence" value="ECO:0007669"/>
    <property type="project" value="UniProtKB-SubCell"/>
</dbReference>
<evidence type="ECO:0000256" key="10">
    <source>
        <dbReference type="ARBA" id="ARBA00023288"/>
    </source>
</evidence>
<dbReference type="GO" id="GO:0042632">
    <property type="term" value="P:cholesterol homeostasis"/>
    <property type="evidence" value="ECO:0007669"/>
    <property type="project" value="InterPro"/>
</dbReference>
<dbReference type="Pfam" id="PF15454">
    <property type="entry name" value="LAMTOR"/>
    <property type="match status" value="1"/>
</dbReference>
<evidence type="ECO:0000256" key="2">
    <source>
        <dbReference type="ARBA" id="ARBA00004577"/>
    </source>
</evidence>